<accession>A0A0C2S9L0</accession>
<proteinExistence type="predicted"/>
<dbReference type="EMBL" id="KN818315">
    <property type="protein sequence ID" value="KIL59470.1"/>
    <property type="molecule type" value="Genomic_DNA"/>
</dbReference>
<organism evidence="2 3">
    <name type="scientific">Amanita muscaria (strain Koide BX008)</name>
    <dbReference type="NCBI Taxonomy" id="946122"/>
    <lineage>
        <taxon>Eukaryota</taxon>
        <taxon>Fungi</taxon>
        <taxon>Dikarya</taxon>
        <taxon>Basidiomycota</taxon>
        <taxon>Agaricomycotina</taxon>
        <taxon>Agaricomycetes</taxon>
        <taxon>Agaricomycetidae</taxon>
        <taxon>Agaricales</taxon>
        <taxon>Pluteineae</taxon>
        <taxon>Amanitaceae</taxon>
        <taxon>Amanita</taxon>
    </lineage>
</organism>
<dbReference type="InParanoid" id="A0A0C2S9L0"/>
<gene>
    <name evidence="2" type="ORF">M378DRAFT_169269</name>
</gene>
<keyword evidence="3" id="KW-1185">Reference proteome</keyword>
<name>A0A0C2S9L0_AMAMK</name>
<reference evidence="2 3" key="1">
    <citation type="submission" date="2014-04" db="EMBL/GenBank/DDBJ databases">
        <title>Evolutionary Origins and Diversification of the Mycorrhizal Mutualists.</title>
        <authorList>
            <consortium name="DOE Joint Genome Institute"/>
            <consortium name="Mycorrhizal Genomics Consortium"/>
            <person name="Kohler A."/>
            <person name="Kuo A."/>
            <person name="Nagy L.G."/>
            <person name="Floudas D."/>
            <person name="Copeland A."/>
            <person name="Barry K.W."/>
            <person name="Cichocki N."/>
            <person name="Veneault-Fourrey C."/>
            <person name="LaButti K."/>
            <person name="Lindquist E.A."/>
            <person name="Lipzen A."/>
            <person name="Lundell T."/>
            <person name="Morin E."/>
            <person name="Murat C."/>
            <person name="Riley R."/>
            <person name="Ohm R."/>
            <person name="Sun H."/>
            <person name="Tunlid A."/>
            <person name="Henrissat B."/>
            <person name="Grigoriev I.V."/>
            <person name="Hibbett D.S."/>
            <person name="Martin F."/>
        </authorList>
    </citation>
    <scope>NUCLEOTIDE SEQUENCE [LARGE SCALE GENOMIC DNA]</scope>
    <source>
        <strain evidence="2 3">Koide BX008</strain>
    </source>
</reference>
<dbReference type="HOGENOM" id="CLU_2941278_0_0_1"/>
<dbReference type="AlphaFoldDB" id="A0A0C2S9L0"/>
<feature type="region of interest" description="Disordered" evidence="1">
    <location>
        <begin position="1"/>
        <end position="39"/>
    </location>
</feature>
<protein>
    <submittedName>
        <fullName evidence="2">Uncharacterized protein</fullName>
    </submittedName>
</protein>
<feature type="compositionally biased region" description="Basic residues" evidence="1">
    <location>
        <begin position="1"/>
        <end position="19"/>
    </location>
</feature>
<evidence type="ECO:0000313" key="3">
    <source>
        <dbReference type="Proteomes" id="UP000054549"/>
    </source>
</evidence>
<evidence type="ECO:0000313" key="2">
    <source>
        <dbReference type="EMBL" id="KIL59470.1"/>
    </source>
</evidence>
<dbReference type="Proteomes" id="UP000054549">
    <property type="component" value="Unassembled WGS sequence"/>
</dbReference>
<evidence type="ECO:0000256" key="1">
    <source>
        <dbReference type="SAM" id="MobiDB-lite"/>
    </source>
</evidence>
<sequence>MPSRSRSRSRSHSHSRSRSRSQPYDPNAGDHASMTTGRNKRLWYAVAQMTQTDAAKKKGR</sequence>